<reference evidence="7" key="1">
    <citation type="journal article" date="2019" name="Int. J. Syst. Evol. Microbiol.">
        <title>The Global Catalogue of Microorganisms (GCM) 10K type strain sequencing project: providing services to taxonomists for standard genome sequencing and annotation.</title>
        <authorList>
            <consortium name="The Broad Institute Genomics Platform"/>
            <consortium name="The Broad Institute Genome Sequencing Center for Infectious Disease"/>
            <person name="Wu L."/>
            <person name="Ma J."/>
        </authorList>
    </citation>
    <scope>NUCLEOTIDE SEQUENCE [LARGE SCALE GENOMIC DNA]</scope>
    <source>
        <strain evidence="7">JCM 15628</strain>
    </source>
</reference>
<evidence type="ECO:0000256" key="2">
    <source>
        <dbReference type="ARBA" id="ARBA00023125"/>
    </source>
</evidence>
<evidence type="ECO:0000256" key="4">
    <source>
        <dbReference type="PROSITE-ProRule" id="PRU00335"/>
    </source>
</evidence>
<organism evidence="6 7">
    <name type="scientific">Terrabacter lapilli</name>
    <dbReference type="NCBI Taxonomy" id="436231"/>
    <lineage>
        <taxon>Bacteria</taxon>
        <taxon>Bacillati</taxon>
        <taxon>Actinomycetota</taxon>
        <taxon>Actinomycetes</taxon>
        <taxon>Micrococcales</taxon>
        <taxon>Intrasporangiaceae</taxon>
        <taxon>Terrabacter</taxon>
    </lineage>
</organism>
<evidence type="ECO:0000256" key="3">
    <source>
        <dbReference type="ARBA" id="ARBA00023163"/>
    </source>
</evidence>
<dbReference type="Gene3D" id="1.10.10.60">
    <property type="entry name" value="Homeodomain-like"/>
    <property type="match status" value="1"/>
</dbReference>
<dbReference type="SUPFAM" id="SSF48498">
    <property type="entry name" value="Tetracyclin repressor-like, C-terminal domain"/>
    <property type="match status" value="1"/>
</dbReference>
<feature type="DNA-binding region" description="H-T-H motif" evidence="4">
    <location>
        <begin position="32"/>
        <end position="51"/>
    </location>
</feature>
<feature type="domain" description="HTH tetR-type" evidence="5">
    <location>
        <begin position="9"/>
        <end position="69"/>
    </location>
</feature>
<evidence type="ECO:0000256" key="1">
    <source>
        <dbReference type="ARBA" id="ARBA00023015"/>
    </source>
</evidence>
<name>A0ABP5D068_9MICO</name>
<comment type="caution">
    <text evidence="6">The sequence shown here is derived from an EMBL/GenBank/DDBJ whole genome shotgun (WGS) entry which is preliminary data.</text>
</comment>
<dbReference type="InterPro" id="IPR009057">
    <property type="entry name" value="Homeodomain-like_sf"/>
</dbReference>
<keyword evidence="1" id="KW-0805">Transcription regulation</keyword>
<keyword evidence="2 4" id="KW-0238">DNA-binding</keyword>
<dbReference type="Pfam" id="PF16925">
    <property type="entry name" value="TetR_C_13"/>
    <property type="match status" value="1"/>
</dbReference>
<evidence type="ECO:0000313" key="6">
    <source>
        <dbReference type="EMBL" id="GAA1971490.1"/>
    </source>
</evidence>
<dbReference type="Gene3D" id="1.10.357.10">
    <property type="entry name" value="Tetracycline Repressor, domain 2"/>
    <property type="match status" value="1"/>
</dbReference>
<dbReference type="RefSeq" id="WP_344058887.1">
    <property type="nucleotide sequence ID" value="NZ_BAAAPU010000003.1"/>
</dbReference>
<evidence type="ECO:0000313" key="7">
    <source>
        <dbReference type="Proteomes" id="UP001500013"/>
    </source>
</evidence>
<dbReference type="PANTHER" id="PTHR47506:SF1">
    <property type="entry name" value="HTH-TYPE TRANSCRIPTIONAL REGULATOR YJDC"/>
    <property type="match status" value="1"/>
</dbReference>
<protein>
    <submittedName>
        <fullName evidence="6">TetR/AcrR family transcriptional regulator</fullName>
    </submittedName>
</protein>
<dbReference type="PROSITE" id="PS50977">
    <property type="entry name" value="HTH_TETR_2"/>
    <property type="match status" value="1"/>
</dbReference>
<accession>A0ABP5D068</accession>
<dbReference type="InterPro" id="IPR036271">
    <property type="entry name" value="Tet_transcr_reg_TetR-rel_C_sf"/>
</dbReference>
<proteinExistence type="predicted"/>
<dbReference type="Proteomes" id="UP001500013">
    <property type="component" value="Unassembled WGS sequence"/>
</dbReference>
<sequence>MTRRGRPRGFDVDTALDRAVDVFWRHGYEGASLDDLTSAMGINRPSLYAAFGNKEQLFRLAVARYAQVDMAYAREALAEPTAAAVAASLLRRNVEAVTRPGRPAGCLTVQGGTACSAGNEAVAQFLAASRLAGERHLAERFERAVDEGDLPAGTDAAGLARFVMVVAEGHAVHAAAGVSAEDLHTATDIALSAFFAHVSTGHH</sequence>
<gene>
    <name evidence="6" type="ORF">GCM10009817_09340</name>
</gene>
<keyword evidence="3" id="KW-0804">Transcription</keyword>
<dbReference type="InterPro" id="IPR011075">
    <property type="entry name" value="TetR_C"/>
</dbReference>
<keyword evidence="7" id="KW-1185">Reference proteome</keyword>
<dbReference type="EMBL" id="BAAAPU010000003">
    <property type="protein sequence ID" value="GAA1971490.1"/>
    <property type="molecule type" value="Genomic_DNA"/>
</dbReference>
<dbReference type="Pfam" id="PF00440">
    <property type="entry name" value="TetR_N"/>
    <property type="match status" value="1"/>
</dbReference>
<dbReference type="InterPro" id="IPR023772">
    <property type="entry name" value="DNA-bd_HTH_TetR-type_CS"/>
</dbReference>
<dbReference type="SUPFAM" id="SSF46689">
    <property type="entry name" value="Homeodomain-like"/>
    <property type="match status" value="1"/>
</dbReference>
<evidence type="ECO:0000259" key="5">
    <source>
        <dbReference type="PROSITE" id="PS50977"/>
    </source>
</evidence>
<dbReference type="PROSITE" id="PS01081">
    <property type="entry name" value="HTH_TETR_1"/>
    <property type="match status" value="1"/>
</dbReference>
<dbReference type="PANTHER" id="PTHR47506">
    <property type="entry name" value="TRANSCRIPTIONAL REGULATORY PROTEIN"/>
    <property type="match status" value="1"/>
</dbReference>
<dbReference type="InterPro" id="IPR001647">
    <property type="entry name" value="HTH_TetR"/>
</dbReference>